<dbReference type="AlphaFoldDB" id="A0A182PZH4"/>
<dbReference type="SUPFAM" id="SSF53474">
    <property type="entry name" value="alpha/beta-Hydrolases"/>
    <property type="match status" value="1"/>
</dbReference>
<dbReference type="STRING" id="69004.A0A182PZH4"/>
<feature type="chain" id="PRO_5008132127" evidence="2">
    <location>
        <begin position="17"/>
        <end position="400"/>
    </location>
</feature>
<feature type="region of interest" description="Disordered" evidence="1">
    <location>
        <begin position="230"/>
        <end position="250"/>
    </location>
</feature>
<evidence type="ECO:0000313" key="3">
    <source>
        <dbReference type="EnsemblMetazoa" id="AFAF000080-PA"/>
    </source>
</evidence>
<evidence type="ECO:0000256" key="1">
    <source>
        <dbReference type="SAM" id="MobiDB-lite"/>
    </source>
</evidence>
<sequence length="400" mass="43802">MKFYAFLIFCLTAVVALPLEEVGEEHIPQPYEEVGEEHIPQPYEEFFAESVRPAQSGFNSIRCANYDQILNNNCVSSGANARMGGEPSNIGRGVNGVYFLTTNAQSPFARAGRTERYRAGDGLRIVGRCPSMSTTSSDVRSAARLRASTVRGKRGLSHRCAATQQASIGHNHLHVSSIGGRHGVRLSERKQWTSRIERNHRVQAAMLTLAGITGHVCSQAEPNHVHVVHRGTSSQELIDKGRQSRTGRSDRIPCGNFGLTAPALQSTLMTLNSPTLRYRSRMFVFMPSLPLLFQPWMVKRVGCPGLKLEAAIEPGLPNSSTCGVVGLVRVNRRKIKSCSGLKRGAIEARLSSGRSYGLVLTRCSRPSLSGTRCQFEFVTGWEATNRSCVASSNRTARIAM</sequence>
<accession>A0A182PZH4</accession>
<reference evidence="4" key="1">
    <citation type="submission" date="2014-01" db="EMBL/GenBank/DDBJ databases">
        <title>The Genome Sequence of Anopheles farauti FAR1 (V2).</title>
        <authorList>
            <consortium name="The Broad Institute Genomics Platform"/>
            <person name="Neafsey D.E."/>
            <person name="Besansky N."/>
            <person name="Howell P."/>
            <person name="Walton C."/>
            <person name="Young S.K."/>
            <person name="Zeng Q."/>
            <person name="Gargeya S."/>
            <person name="Fitzgerald M."/>
            <person name="Haas B."/>
            <person name="Abouelleil A."/>
            <person name="Allen A.W."/>
            <person name="Alvarado L."/>
            <person name="Arachchi H.M."/>
            <person name="Berlin A.M."/>
            <person name="Chapman S.B."/>
            <person name="Gainer-Dewar J."/>
            <person name="Goldberg J."/>
            <person name="Griggs A."/>
            <person name="Gujja S."/>
            <person name="Hansen M."/>
            <person name="Howarth C."/>
            <person name="Imamovic A."/>
            <person name="Ireland A."/>
            <person name="Larimer J."/>
            <person name="McCowan C."/>
            <person name="Murphy C."/>
            <person name="Pearson M."/>
            <person name="Poon T.W."/>
            <person name="Priest M."/>
            <person name="Roberts A."/>
            <person name="Saif S."/>
            <person name="Shea T."/>
            <person name="Sisk P."/>
            <person name="Sykes S."/>
            <person name="Wortman J."/>
            <person name="Nusbaum C."/>
            <person name="Birren B."/>
        </authorList>
    </citation>
    <scope>NUCLEOTIDE SEQUENCE [LARGE SCALE GENOMIC DNA]</scope>
    <source>
        <strain evidence="4">FAR1</strain>
    </source>
</reference>
<dbReference type="InterPro" id="IPR029058">
    <property type="entry name" value="AB_hydrolase_fold"/>
</dbReference>
<protein>
    <submittedName>
        <fullName evidence="3">Uncharacterized protein</fullName>
    </submittedName>
</protein>
<dbReference type="VEuPathDB" id="VectorBase:AFAF000080"/>
<dbReference type="Gene3D" id="3.40.50.1820">
    <property type="entry name" value="alpha/beta hydrolase"/>
    <property type="match status" value="1"/>
</dbReference>
<name>A0A182PZH4_9DIPT</name>
<dbReference type="EMBL" id="AXCN02001074">
    <property type="status" value="NOT_ANNOTATED_CDS"/>
    <property type="molecule type" value="Genomic_DNA"/>
</dbReference>
<proteinExistence type="predicted"/>
<feature type="signal peptide" evidence="2">
    <location>
        <begin position="1"/>
        <end position="16"/>
    </location>
</feature>
<keyword evidence="4" id="KW-1185">Reference proteome</keyword>
<feature type="compositionally biased region" description="Basic and acidic residues" evidence="1">
    <location>
        <begin position="237"/>
        <end position="250"/>
    </location>
</feature>
<evidence type="ECO:0000256" key="2">
    <source>
        <dbReference type="SAM" id="SignalP"/>
    </source>
</evidence>
<reference evidence="3" key="2">
    <citation type="submission" date="2020-05" db="UniProtKB">
        <authorList>
            <consortium name="EnsemblMetazoa"/>
        </authorList>
    </citation>
    <scope>IDENTIFICATION</scope>
    <source>
        <strain evidence="3">FAR1</strain>
    </source>
</reference>
<keyword evidence="2" id="KW-0732">Signal</keyword>
<evidence type="ECO:0000313" key="4">
    <source>
        <dbReference type="Proteomes" id="UP000075886"/>
    </source>
</evidence>
<organism evidence="3 4">
    <name type="scientific">Anopheles farauti</name>
    <dbReference type="NCBI Taxonomy" id="69004"/>
    <lineage>
        <taxon>Eukaryota</taxon>
        <taxon>Metazoa</taxon>
        <taxon>Ecdysozoa</taxon>
        <taxon>Arthropoda</taxon>
        <taxon>Hexapoda</taxon>
        <taxon>Insecta</taxon>
        <taxon>Pterygota</taxon>
        <taxon>Neoptera</taxon>
        <taxon>Endopterygota</taxon>
        <taxon>Diptera</taxon>
        <taxon>Nematocera</taxon>
        <taxon>Culicoidea</taxon>
        <taxon>Culicidae</taxon>
        <taxon>Anophelinae</taxon>
        <taxon>Anopheles</taxon>
    </lineage>
</organism>
<dbReference type="EnsemblMetazoa" id="AFAF000080-RA">
    <property type="protein sequence ID" value="AFAF000080-PA"/>
    <property type="gene ID" value="AFAF000080"/>
</dbReference>
<dbReference type="Proteomes" id="UP000075886">
    <property type="component" value="Unassembled WGS sequence"/>
</dbReference>